<evidence type="ECO:0000313" key="15">
    <source>
        <dbReference type="EMBL" id="CAG85172.1"/>
    </source>
</evidence>
<evidence type="ECO:0000256" key="2">
    <source>
        <dbReference type="ARBA" id="ARBA00006415"/>
    </source>
</evidence>
<evidence type="ECO:0000256" key="8">
    <source>
        <dbReference type="ARBA" id="ARBA00023054"/>
    </source>
</evidence>
<feature type="domain" description="CASP C-terminal" evidence="13">
    <location>
        <begin position="440"/>
        <end position="679"/>
    </location>
</feature>
<reference evidence="15 16" key="1">
    <citation type="journal article" date="2004" name="Nature">
        <title>Genome evolution in yeasts.</title>
        <authorList>
            <consortium name="Genolevures"/>
            <person name="Dujon B."/>
            <person name="Sherman D."/>
            <person name="Fischer G."/>
            <person name="Durrens P."/>
            <person name="Casaregola S."/>
            <person name="Lafontaine I."/>
            <person name="de Montigny J."/>
            <person name="Marck C."/>
            <person name="Neuveglise C."/>
            <person name="Talla E."/>
            <person name="Goffard N."/>
            <person name="Frangeul L."/>
            <person name="Aigle M."/>
            <person name="Anthouard V."/>
            <person name="Babour A."/>
            <person name="Barbe V."/>
            <person name="Barnay S."/>
            <person name="Blanchin S."/>
            <person name="Beckerich J.M."/>
            <person name="Beyne E."/>
            <person name="Bleykasten C."/>
            <person name="Boisrame A."/>
            <person name="Boyer J."/>
            <person name="Cattolico L."/>
            <person name="Confanioleri F."/>
            <person name="de Daruvar A."/>
            <person name="Despons L."/>
            <person name="Fabre E."/>
            <person name="Fairhead C."/>
            <person name="Ferry-Dumazet H."/>
            <person name="Groppi A."/>
            <person name="Hantraye F."/>
            <person name="Hennequin C."/>
            <person name="Jauniaux N."/>
            <person name="Joyet P."/>
            <person name="Kachouri R."/>
            <person name="Kerrest A."/>
            <person name="Koszul R."/>
            <person name="Lemaire M."/>
            <person name="Lesur I."/>
            <person name="Ma L."/>
            <person name="Muller H."/>
            <person name="Nicaud J.M."/>
            <person name="Nikolski M."/>
            <person name="Oztas S."/>
            <person name="Ozier-Kalogeropoulos O."/>
            <person name="Pellenz S."/>
            <person name="Potier S."/>
            <person name="Richard G.F."/>
            <person name="Straub M.L."/>
            <person name="Suleau A."/>
            <person name="Swennene D."/>
            <person name="Tekaia F."/>
            <person name="Wesolowski-Louvel M."/>
            <person name="Westhof E."/>
            <person name="Wirth B."/>
            <person name="Zeniou-Meyer M."/>
            <person name="Zivanovic I."/>
            <person name="Bolotin-Fukuhara M."/>
            <person name="Thierry A."/>
            <person name="Bouchier C."/>
            <person name="Caudron B."/>
            <person name="Scarpelli C."/>
            <person name="Gaillardin C."/>
            <person name="Weissenbach J."/>
            <person name="Wincker P."/>
            <person name="Souciet J.L."/>
        </authorList>
    </citation>
    <scope>NUCLEOTIDE SEQUENCE [LARGE SCALE GENOMIC DNA]</scope>
    <source>
        <strain evidence="16">ATCC 36239 / CBS 767 / BCRC 21394 / JCM 1990 / NBRC 0083 / IGC 2968</strain>
    </source>
</reference>
<evidence type="ECO:0000256" key="9">
    <source>
        <dbReference type="ARBA" id="ARBA00023136"/>
    </source>
</evidence>
<dbReference type="EMBL" id="CR382134">
    <property type="protein sequence ID" value="CAG85172.1"/>
    <property type="molecule type" value="Genomic_DNA"/>
</dbReference>
<dbReference type="KEGG" id="dha:DEHA2B04950g"/>
<gene>
    <name evidence="15" type="ordered locus">DEHA2B04950g</name>
</gene>
<dbReference type="InParanoid" id="Q6BX92"/>
<dbReference type="GO" id="GO:0000139">
    <property type="term" value="C:Golgi membrane"/>
    <property type="evidence" value="ECO:0007669"/>
    <property type="project" value="UniProtKB-SubCell"/>
</dbReference>
<dbReference type="eggNOG" id="KOG0963">
    <property type="taxonomic scope" value="Eukaryota"/>
</dbReference>
<evidence type="ECO:0000256" key="5">
    <source>
        <dbReference type="ARBA" id="ARBA00022692"/>
    </source>
</evidence>
<keyword evidence="5 12" id="KW-0812">Transmembrane</keyword>
<dbReference type="AlphaFoldDB" id="Q6BX92"/>
<evidence type="ECO:0000256" key="1">
    <source>
        <dbReference type="ARBA" id="ARBA00004409"/>
    </source>
</evidence>
<dbReference type="RefSeq" id="XP_457177.1">
    <property type="nucleotide sequence ID" value="XM_457177.1"/>
</dbReference>
<evidence type="ECO:0000256" key="12">
    <source>
        <dbReference type="SAM" id="Phobius"/>
    </source>
</evidence>
<feature type="transmembrane region" description="Helical" evidence="12">
    <location>
        <begin position="657"/>
        <end position="680"/>
    </location>
</feature>
<dbReference type="STRING" id="284592.Q6BX92"/>
<dbReference type="InterPro" id="IPR057476">
    <property type="entry name" value="Cux_N"/>
</dbReference>
<evidence type="ECO:0000256" key="11">
    <source>
        <dbReference type="SAM" id="MobiDB-lite"/>
    </source>
</evidence>
<proteinExistence type="inferred from homology"/>
<keyword evidence="9 12" id="KW-0472">Membrane</keyword>
<dbReference type="Pfam" id="PF25398">
    <property type="entry name" value="CUX1_N"/>
    <property type="match status" value="1"/>
</dbReference>
<evidence type="ECO:0000256" key="7">
    <source>
        <dbReference type="ARBA" id="ARBA00023034"/>
    </source>
</evidence>
<sequence>MAEEDKASSNPGLDTKISKVEQVQEIKGKSQTSTSFHSALQTWTQIDLPSLQKKLDVQGLELKDDQADSLLRRKNLATKTKEFRKLEDPDKLDQIKGLLKLYQNEIDSLTNKKKDVEGYFFGFYRLLAEAPDPRPLLELSLDAVIASSETESLRKEVSKLNDELSKKADYDQLKQRLLRNEQKSAELLSSKLHAKEEEFKALIDEKQSNWLEKEKNYEKQMHETKAKVEELRTSKEVTELQLTSHNKQLGSTETNASASVLAELEIVSRDAESAKKRVFELEKRNEELRRELSRSKSDVERKNLKEEYEKKVSELEGENALLIANLDQHRKKLDGITKENANKTDSFNREISQLTQEVKNCKEKLEKTGDYDEIKRELYLIRQIEFGHDEDGVEDGADSDGTDNNRKQIDSLLIQRNKTLTQGLADFRSQHEDLTNRINHLDSKLTKANEELVKAQELNQRLENDLAGVQDGQKFNDNMSMISGVSRITPGRPKNGSIASLNTVGSSPAGDVSSILPIITKQRDRFRDRNNELEDDLRKQYNIVSDLKRQMNSLKKDNEELYERTRYLASFKNSNNSGSTETQSFSSRTSNRRLLQPKPNSIDLERNPYQETYESKLHPIEQFRVREQERISSKLSPIERLFISLTRAILATRTTRMLFMVYCFGLHCIVMFITIYAMGLSTRMIPEVGMNNSTGGVANGVAGGPDSIDNVTEAIP</sequence>
<feature type="coiled-coil region" evidence="10">
    <location>
        <begin position="424"/>
        <end position="472"/>
    </location>
</feature>
<protein>
    <recommendedName>
        <fullName evidence="3">Protein CASP</fullName>
    </recommendedName>
</protein>
<accession>Q6BX92</accession>
<feature type="coiled-coil region" evidence="10">
    <location>
        <begin position="178"/>
        <end position="364"/>
    </location>
</feature>
<evidence type="ECO:0000259" key="13">
    <source>
        <dbReference type="Pfam" id="PF08172"/>
    </source>
</evidence>
<dbReference type="OMA" id="WQQEGFN"/>
<dbReference type="GO" id="GO:0006891">
    <property type="term" value="P:intra-Golgi vesicle-mediated transport"/>
    <property type="evidence" value="ECO:0007669"/>
    <property type="project" value="InterPro"/>
</dbReference>
<evidence type="ECO:0000259" key="14">
    <source>
        <dbReference type="Pfam" id="PF25398"/>
    </source>
</evidence>
<keyword evidence="8 10" id="KW-0175">Coiled coil</keyword>
<dbReference type="OrthoDB" id="10257567at2759"/>
<feature type="coiled-coil region" evidence="10">
    <location>
        <begin position="523"/>
        <end position="564"/>
    </location>
</feature>
<evidence type="ECO:0000256" key="10">
    <source>
        <dbReference type="SAM" id="Coils"/>
    </source>
</evidence>
<dbReference type="PANTHER" id="PTHR14043:SF2">
    <property type="entry name" value="HOMEOBOX PROTEIN CUT"/>
    <property type="match status" value="1"/>
</dbReference>
<organism evidence="15 16">
    <name type="scientific">Debaryomyces hansenii (strain ATCC 36239 / CBS 767 / BCRC 21394 / JCM 1990 / NBRC 0083 / IGC 2968)</name>
    <name type="common">Yeast</name>
    <name type="synonym">Torulaspora hansenii</name>
    <dbReference type="NCBI Taxonomy" id="284592"/>
    <lineage>
        <taxon>Eukaryota</taxon>
        <taxon>Fungi</taxon>
        <taxon>Dikarya</taxon>
        <taxon>Ascomycota</taxon>
        <taxon>Saccharomycotina</taxon>
        <taxon>Pichiomycetes</taxon>
        <taxon>Debaryomycetaceae</taxon>
        <taxon>Debaryomyces</taxon>
    </lineage>
</organism>
<keyword evidence="16" id="KW-1185">Reference proteome</keyword>
<evidence type="ECO:0000256" key="3">
    <source>
        <dbReference type="ARBA" id="ARBA00018691"/>
    </source>
</evidence>
<comment type="subcellular location">
    <subcellularLocation>
        <location evidence="1">Golgi apparatus membrane</location>
        <topology evidence="1">Single-pass type IV membrane protein</topology>
    </subcellularLocation>
</comment>
<dbReference type="GeneID" id="2913246"/>
<keyword evidence="6 12" id="KW-1133">Transmembrane helix</keyword>
<dbReference type="FunCoup" id="Q6BX92">
    <property type="interactions" value="263"/>
</dbReference>
<keyword evidence="7" id="KW-0333">Golgi apparatus</keyword>
<dbReference type="VEuPathDB" id="FungiDB:DEHA2B04950g"/>
<dbReference type="PANTHER" id="PTHR14043">
    <property type="entry name" value="CCAAT DISPLACEMENT PROTEIN-RELATED"/>
    <property type="match status" value="1"/>
</dbReference>
<keyword evidence="4" id="KW-0813">Transport</keyword>
<evidence type="ECO:0000256" key="4">
    <source>
        <dbReference type="ARBA" id="ARBA00022448"/>
    </source>
</evidence>
<comment type="similarity">
    <text evidence="2">Belongs to the CASP family.</text>
</comment>
<dbReference type="GO" id="GO:0000149">
    <property type="term" value="F:SNARE binding"/>
    <property type="evidence" value="ECO:0007669"/>
    <property type="project" value="EnsemblFungi"/>
</dbReference>
<dbReference type="Pfam" id="PF08172">
    <property type="entry name" value="CASP_C"/>
    <property type="match status" value="1"/>
</dbReference>
<dbReference type="HOGENOM" id="CLU_016758_0_0_1"/>
<feature type="coiled-coil region" evidence="10">
    <location>
        <begin position="92"/>
        <end position="119"/>
    </location>
</feature>
<evidence type="ECO:0000256" key="6">
    <source>
        <dbReference type="ARBA" id="ARBA00022989"/>
    </source>
</evidence>
<name>Q6BX92_DEBHA</name>
<dbReference type="Proteomes" id="UP000000599">
    <property type="component" value="Chromosome B"/>
</dbReference>
<feature type="domain" description="Cux N-terminal" evidence="14">
    <location>
        <begin position="31"/>
        <end position="143"/>
    </location>
</feature>
<feature type="region of interest" description="Disordered" evidence="11">
    <location>
        <begin position="572"/>
        <end position="606"/>
    </location>
</feature>
<feature type="compositionally biased region" description="Polar residues" evidence="11">
    <location>
        <begin position="572"/>
        <end position="593"/>
    </location>
</feature>
<evidence type="ECO:0000313" key="16">
    <source>
        <dbReference type="Proteomes" id="UP000000599"/>
    </source>
</evidence>
<dbReference type="GO" id="GO:0048211">
    <property type="term" value="P:Golgi vesicle docking"/>
    <property type="evidence" value="ECO:0007669"/>
    <property type="project" value="EnsemblFungi"/>
</dbReference>
<dbReference type="InterPro" id="IPR012955">
    <property type="entry name" value="CASP_C"/>
</dbReference>